<dbReference type="GO" id="GO:0008168">
    <property type="term" value="F:methyltransferase activity"/>
    <property type="evidence" value="ECO:0007669"/>
    <property type="project" value="UniProtKB-KW"/>
</dbReference>
<name>A0AAX4FXX4_9EURY</name>
<evidence type="ECO:0000313" key="3">
    <source>
        <dbReference type="Proteomes" id="UP001305652"/>
    </source>
</evidence>
<keyword evidence="3" id="KW-1185">Reference proteome</keyword>
<dbReference type="Pfam" id="PF05050">
    <property type="entry name" value="Methyltransf_21"/>
    <property type="match status" value="1"/>
</dbReference>
<dbReference type="InterPro" id="IPR052514">
    <property type="entry name" value="SAM-dependent_MTase"/>
</dbReference>
<dbReference type="NCBIfam" id="TIGR01444">
    <property type="entry name" value="fkbM_fam"/>
    <property type="match status" value="1"/>
</dbReference>
<dbReference type="Proteomes" id="UP001305652">
    <property type="component" value="Chromosome"/>
</dbReference>
<reference evidence="2 3" key="1">
    <citation type="submission" date="2023-10" db="EMBL/GenBank/DDBJ databases">
        <title>The complete genome sequence of Methanoculleus receptaculi DSM 18860.</title>
        <authorList>
            <person name="Lai S.-J."/>
            <person name="You Y.-T."/>
            <person name="Chen S.-C."/>
        </authorList>
    </citation>
    <scope>NUCLEOTIDE SEQUENCE [LARGE SCALE GENOMIC DNA]</scope>
    <source>
        <strain evidence="2 3">DSM 18860</strain>
    </source>
</reference>
<dbReference type="RefSeq" id="WP_318622174.1">
    <property type="nucleotide sequence ID" value="NZ_CP137642.1"/>
</dbReference>
<dbReference type="PANTHER" id="PTHR34203:SF15">
    <property type="entry name" value="SLL1173 PROTEIN"/>
    <property type="match status" value="1"/>
</dbReference>
<dbReference type="SUPFAM" id="SSF53335">
    <property type="entry name" value="S-adenosyl-L-methionine-dependent methyltransferases"/>
    <property type="match status" value="1"/>
</dbReference>
<dbReference type="InterPro" id="IPR006342">
    <property type="entry name" value="FkbM_mtfrase"/>
</dbReference>
<keyword evidence="2" id="KW-0489">Methyltransferase</keyword>
<protein>
    <submittedName>
        <fullName evidence="2">FkbM family methyltransferase</fullName>
    </submittedName>
</protein>
<evidence type="ECO:0000259" key="1">
    <source>
        <dbReference type="Pfam" id="PF05050"/>
    </source>
</evidence>
<dbReference type="KEGG" id="mrc:R6Y96_03685"/>
<dbReference type="PANTHER" id="PTHR34203">
    <property type="entry name" value="METHYLTRANSFERASE, FKBM FAMILY PROTEIN"/>
    <property type="match status" value="1"/>
</dbReference>
<proteinExistence type="predicted"/>
<dbReference type="EMBL" id="CP137642">
    <property type="protein sequence ID" value="WOX58353.1"/>
    <property type="molecule type" value="Genomic_DNA"/>
</dbReference>
<feature type="domain" description="Methyltransferase FkbM" evidence="1">
    <location>
        <begin position="71"/>
        <end position="219"/>
    </location>
</feature>
<organism evidence="2 3">
    <name type="scientific">Methanoculleus receptaculi</name>
    <dbReference type="NCBI Taxonomy" id="394967"/>
    <lineage>
        <taxon>Archaea</taxon>
        <taxon>Methanobacteriati</taxon>
        <taxon>Methanobacteriota</taxon>
        <taxon>Stenosarchaea group</taxon>
        <taxon>Methanomicrobia</taxon>
        <taxon>Methanomicrobiales</taxon>
        <taxon>Methanomicrobiaceae</taxon>
        <taxon>Methanoculleus</taxon>
    </lineage>
</organism>
<dbReference type="GeneID" id="85732228"/>
<dbReference type="AlphaFoldDB" id="A0AAX4FXX4"/>
<dbReference type="GO" id="GO:0032259">
    <property type="term" value="P:methylation"/>
    <property type="evidence" value="ECO:0007669"/>
    <property type="project" value="UniProtKB-KW"/>
</dbReference>
<keyword evidence="2" id="KW-0808">Transferase</keyword>
<dbReference type="Gene3D" id="3.40.50.150">
    <property type="entry name" value="Vaccinia Virus protein VP39"/>
    <property type="match status" value="1"/>
</dbReference>
<accession>A0AAX4FXX4</accession>
<evidence type="ECO:0000313" key="2">
    <source>
        <dbReference type="EMBL" id="WOX58353.1"/>
    </source>
</evidence>
<dbReference type="InterPro" id="IPR029063">
    <property type="entry name" value="SAM-dependent_MTases_sf"/>
</dbReference>
<sequence length="237" mass="25942">MSIKIRERAGVAVMQAGQALGIGMVRIPFGVLRGKKWQFTSSIPSCAFGVYERHIATRLQGVLNAGAVFFDIGANVGYYTLFASTLVGDAGKVISFEPEPGNMQMLIEHTTINKCINVTHVQKALADAPGIIRFDGTAHTMCKFSDDGNIEVECTTLDMFIQNSGISPDIMKIDVEGAEVRVLHGADICLSEIRPEIVLSVHDNLLDECLDLLSEYDYNIEQLSPDDLYCVPLERGN</sequence>
<gene>
    <name evidence="2" type="ORF">R6Y96_03685</name>
</gene>